<name>A0A1R2CDW4_9CILI</name>
<evidence type="ECO:0000313" key="3">
    <source>
        <dbReference type="EMBL" id="OMJ87207.1"/>
    </source>
</evidence>
<dbReference type="PANTHER" id="PTHR10579">
    <property type="entry name" value="CALCIUM-ACTIVATED CHLORIDE CHANNEL REGULATOR"/>
    <property type="match status" value="1"/>
</dbReference>
<dbReference type="Gene3D" id="3.40.50.410">
    <property type="entry name" value="von Willebrand factor, type A domain"/>
    <property type="match status" value="1"/>
</dbReference>
<organism evidence="3 4">
    <name type="scientific">Stentor coeruleus</name>
    <dbReference type="NCBI Taxonomy" id="5963"/>
    <lineage>
        <taxon>Eukaryota</taxon>
        <taxon>Sar</taxon>
        <taxon>Alveolata</taxon>
        <taxon>Ciliophora</taxon>
        <taxon>Postciliodesmatophora</taxon>
        <taxon>Heterotrichea</taxon>
        <taxon>Heterotrichida</taxon>
        <taxon>Stentoridae</taxon>
        <taxon>Stentor</taxon>
    </lineage>
</organism>
<evidence type="ECO:0000256" key="1">
    <source>
        <dbReference type="SAM" id="MobiDB-lite"/>
    </source>
</evidence>
<dbReference type="SMART" id="SM00327">
    <property type="entry name" value="VWA"/>
    <property type="match status" value="1"/>
</dbReference>
<evidence type="ECO:0000313" key="4">
    <source>
        <dbReference type="Proteomes" id="UP000187209"/>
    </source>
</evidence>
<feature type="region of interest" description="Disordered" evidence="1">
    <location>
        <begin position="22"/>
        <end position="55"/>
    </location>
</feature>
<keyword evidence="4" id="KW-1185">Reference proteome</keyword>
<feature type="domain" description="VWFA" evidence="2">
    <location>
        <begin position="99"/>
        <end position="282"/>
    </location>
</feature>
<dbReference type="Proteomes" id="UP000187209">
    <property type="component" value="Unassembled WGS sequence"/>
</dbReference>
<reference evidence="3 4" key="1">
    <citation type="submission" date="2016-11" db="EMBL/GenBank/DDBJ databases">
        <title>The macronuclear genome of Stentor coeruleus: a giant cell with tiny introns.</title>
        <authorList>
            <person name="Slabodnick M."/>
            <person name="Ruby J.G."/>
            <person name="Reiff S.B."/>
            <person name="Swart E.C."/>
            <person name="Gosai S."/>
            <person name="Prabakaran S."/>
            <person name="Witkowska E."/>
            <person name="Larue G.E."/>
            <person name="Fisher S."/>
            <person name="Freeman R.M."/>
            <person name="Gunawardena J."/>
            <person name="Chu W."/>
            <person name="Stover N.A."/>
            <person name="Gregory B.D."/>
            <person name="Nowacki M."/>
            <person name="Derisi J."/>
            <person name="Roy S.W."/>
            <person name="Marshall W.F."/>
            <person name="Sood P."/>
        </authorList>
    </citation>
    <scope>NUCLEOTIDE SEQUENCE [LARGE SCALE GENOMIC DNA]</scope>
    <source>
        <strain evidence="3">WM001</strain>
    </source>
</reference>
<dbReference type="InterPro" id="IPR036465">
    <property type="entry name" value="vWFA_dom_sf"/>
</dbReference>
<gene>
    <name evidence="3" type="ORF">SteCoe_11132</name>
</gene>
<dbReference type="InterPro" id="IPR051266">
    <property type="entry name" value="CLCR"/>
</dbReference>
<dbReference type="PANTHER" id="PTHR10579:SF43">
    <property type="entry name" value="ZINC FINGER (C3HC4-TYPE RING FINGER) FAMILY PROTEIN"/>
    <property type="match status" value="1"/>
</dbReference>
<accession>A0A1R2CDW4</accession>
<dbReference type="EMBL" id="MPUH01000183">
    <property type="protein sequence ID" value="OMJ87207.1"/>
    <property type="molecule type" value="Genomic_DNA"/>
</dbReference>
<dbReference type="Pfam" id="PF00092">
    <property type="entry name" value="VWA"/>
    <property type="match status" value="1"/>
</dbReference>
<dbReference type="InterPro" id="IPR002035">
    <property type="entry name" value="VWF_A"/>
</dbReference>
<dbReference type="SUPFAM" id="SSF53300">
    <property type="entry name" value="vWA-like"/>
    <property type="match status" value="1"/>
</dbReference>
<evidence type="ECO:0000259" key="2">
    <source>
        <dbReference type="PROSITE" id="PS50234"/>
    </source>
</evidence>
<feature type="compositionally biased region" description="Polar residues" evidence="1">
    <location>
        <begin position="43"/>
        <end position="53"/>
    </location>
</feature>
<dbReference type="OrthoDB" id="687730at2759"/>
<sequence>MGKSISKPKNLTSSNFAKQISSMASHINSSSQDRNIRDDEPLTKSQQIISTETSEQEDIEISLHFARNYFTPSDSYQEWPCTVLLKAPEVIETKRSGVDIICVIDVSGSMSGNKIELVKSTLVFMLTQMTSADRVSIVSFSSFSSKLLPLTVMNDLGKIKAQEAIERLRASGGTEIVDGLDYGINIAINRNFENNSTAIILLSDGCDNNSATAFERTEACIKKYNSSNISYTIHSFGYGSDHDAKVLSAIAEAKNGGFYYVEKFELISAAFANCLGELLSAVASDIHINLQTLPSPIEYSLTKVYSSTGDIQFTMPNVMAGDSKEAVFILSFPPSKFDIGEGIDITPISASVEYTLIKTGLRKIQNKELVIHIKPDSDEVELDENVLTNFYRVKAADILKEAGILADKRQLNEAKELVLNGAYELKNCVVNNTELVQVLIKDLEKASERFVDYSEYERGGRAEVKNMAMNHKSKRGENNVMYQNCVQKKMHSKLKKIF</sequence>
<comment type="caution">
    <text evidence="3">The sequence shown here is derived from an EMBL/GenBank/DDBJ whole genome shotgun (WGS) entry which is preliminary data.</text>
</comment>
<dbReference type="PROSITE" id="PS50234">
    <property type="entry name" value="VWFA"/>
    <property type="match status" value="1"/>
</dbReference>
<dbReference type="AlphaFoldDB" id="A0A1R2CDW4"/>
<proteinExistence type="predicted"/>
<feature type="compositionally biased region" description="Low complexity" evidence="1">
    <location>
        <begin position="22"/>
        <end position="31"/>
    </location>
</feature>
<protein>
    <recommendedName>
        <fullName evidence="2">VWFA domain-containing protein</fullName>
    </recommendedName>
</protein>